<dbReference type="AlphaFoldDB" id="A0A3S1CU49"/>
<comment type="caution">
    <text evidence="1">The sequence shown here is derived from an EMBL/GenBank/DDBJ whole genome shotgun (WGS) entry which is preliminary data.</text>
</comment>
<dbReference type="PANTHER" id="PTHR13812:SF19">
    <property type="entry name" value="KETIMINE REDUCTASE MU-CRYSTALLIN"/>
    <property type="match status" value="1"/>
</dbReference>
<gene>
    <name evidence="1" type="ORF">ECE50_010250</name>
</gene>
<dbReference type="InterPro" id="IPR023401">
    <property type="entry name" value="ODC_N"/>
</dbReference>
<reference evidence="1" key="1">
    <citation type="submission" date="2020-05" db="EMBL/GenBank/DDBJ databases">
        <title>Chitinophaga laudate sp. nov., isolated from a tropical peat swamp.</title>
        <authorList>
            <person name="Goh C.B.S."/>
            <person name="Lee M.S."/>
            <person name="Parimannan S."/>
            <person name="Pasbakhsh P."/>
            <person name="Yule C.M."/>
            <person name="Rajandas H."/>
            <person name="Loke S."/>
            <person name="Croft L."/>
            <person name="Tan J.B.L."/>
        </authorList>
    </citation>
    <scope>NUCLEOTIDE SEQUENCE</scope>
    <source>
        <strain evidence="1">Mgbs1</strain>
    </source>
</reference>
<evidence type="ECO:0000313" key="1">
    <source>
        <dbReference type="EMBL" id="NSL87211.1"/>
    </source>
</evidence>
<protein>
    <submittedName>
        <fullName evidence="1">2,3-diaminopropionate biosynthesis protein SbnB</fullName>
    </submittedName>
</protein>
<dbReference type="PIRSF" id="PIRSF001439">
    <property type="entry name" value="CryM"/>
    <property type="match status" value="1"/>
</dbReference>
<proteinExistence type="predicted"/>
<name>A0A3S1CU49_9BACT</name>
<dbReference type="EMBL" id="RIAR02000001">
    <property type="protein sequence ID" value="NSL87211.1"/>
    <property type="molecule type" value="Genomic_DNA"/>
</dbReference>
<dbReference type="InterPro" id="IPR003462">
    <property type="entry name" value="ODC_Mu_crystall"/>
</dbReference>
<dbReference type="InterPro" id="IPR036291">
    <property type="entry name" value="NAD(P)-bd_dom_sf"/>
</dbReference>
<dbReference type="PANTHER" id="PTHR13812">
    <property type="entry name" value="KETIMINE REDUCTASE MU-CRYSTALLIN"/>
    <property type="match status" value="1"/>
</dbReference>
<dbReference type="Proteomes" id="UP000281028">
    <property type="component" value="Unassembled WGS sequence"/>
</dbReference>
<dbReference type="SUPFAM" id="SSF51735">
    <property type="entry name" value="NAD(P)-binding Rossmann-fold domains"/>
    <property type="match status" value="1"/>
</dbReference>
<keyword evidence="2" id="KW-1185">Reference proteome</keyword>
<dbReference type="OrthoDB" id="9792005at2"/>
<dbReference type="Gene3D" id="3.30.1780.10">
    <property type="entry name" value="ornithine cyclodeaminase, domain 1"/>
    <property type="match status" value="1"/>
</dbReference>
<dbReference type="Gene3D" id="3.40.50.720">
    <property type="entry name" value="NAD(P)-binding Rossmann-like Domain"/>
    <property type="match status" value="1"/>
</dbReference>
<sequence length="329" mass="36521">MYYLDSSHIASLPLDWPALTTTIRHAAAAVSNGTYVQPLKPYLRFGDPVNRIIAMPAYIGEGFDVAGIKWIASFPNNIKKGILRANSVTILNEAATGVPFCIINSPLVSGIRTAAVSGLILEEVTRYRSPEKRFRVGITGFGPIGRLHLQMVDALLGERVTAYDIYDVNGVETDSIPTHLKEKVTVCNNYETAFNDADIFITATVATKRYITGKPVQGSLQLNVSLRDYDSSIRQHINRMLVDNWEEVCRENTDIHCMHEAGLLQQEDTLDLADIFGGNRLADLRPDETVMFNPMGMAIFDMAIAHYFYHYAREMKTGIALGETLATEA</sequence>
<accession>A0A3S1CU49</accession>
<dbReference type="Pfam" id="PF02423">
    <property type="entry name" value="OCD_Mu_crystall"/>
    <property type="match status" value="1"/>
</dbReference>
<evidence type="ECO:0000313" key="2">
    <source>
        <dbReference type="Proteomes" id="UP000281028"/>
    </source>
</evidence>
<dbReference type="GO" id="GO:0005737">
    <property type="term" value="C:cytoplasm"/>
    <property type="evidence" value="ECO:0007669"/>
    <property type="project" value="TreeGrafter"/>
</dbReference>
<organism evidence="1 2">
    <name type="scientific">Chitinophaga solisilvae</name>
    <dbReference type="NCBI Taxonomy" id="1233460"/>
    <lineage>
        <taxon>Bacteria</taxon>
        <taxon>Pseudomonadati</taxon>
        <taxon>Bacteroidota</taxon>
        <taxon>Chitinophagia</taxon>
        <taxon>Chitinophagales</taxon>
        <taxon>Chitinophagaceae</taxon>
        <taxon>Chitinophaga</taxon>
    </lineage>
</organism>